<keyword evidence="4" id="KW-0010">Activator</keyword>
<gene>
    <name evidence="8" type="ORF">BSK56_09785</name>
</gene>
<sequence>MKIKKILNNNAVVVNDLGEEKIVMGSGIAFQKGKNDIIDPSLIEKVFIMDDPDQYGHLQEMLRTLPEEEITASEQIISYAERELEVTFNEHIHIALTDHLSFALERIAKGTMIQNTLLDEIRILYPREFQIGQQAKNIIYETLQVEIPEDEVGYIAMHIHTAWKNAGAHGTDAEMAAMIRDIAEGVEQAAGVTLKRGSANYERLVTQLENVLKSDETGKLLNELNPEIVRIAKERYTRAYLQAKEVGDQVEEDYGYTFIDSQLVFIAMEIDRICTRSMDGNILKSNNAGL</sequence>
<dbReference type="PROSITE" id="PS00654">
    <property type="entry name" value="PRD_1"/>
    <property type="match status" value="1"/>
</dbReference>
<evidence type="ECO:0000259" key="7">
    <source>
        <dbReference type="PROSITE" id="PS51372"/>
    </source>
</evidence>
<reference evidence="8 9" key="1">
    <citation type="submission" date="2016-10" db="EMBL/GenBank/DDBJ databases">
        <title>Paenibacillus species isolates.</title>
        <authorList>
            <person name="Beno S.M."/>
        </authorList>
    </citation>
    <scope>NUCLEOTIDE SEQUENCE [LARGE SCALE GENOMIC DNA]</scope>
    <source>
        <strain evidence="8 9">FSL H7-0744</strain>
    </source>
</reference>
<evidence type="ECO:0000256" key="6">
    <source>
        <dbReference type="ARBA" id="ARBA00038510"/>
    </source>
</evidence>
<comment type="caution">
    <text evidence="8">The sequence shown here is derived from an EMBL/GenBank/DDBJ whole genome shotgun (WGS) entry which is preliminary data.</text>
</comment>
<keyword evidence="5" id="KW-0804">Transcription</keyword>
<evidence type="ECO:0000256" key="1">
    <source>
        <dbReference type="ARBA" id="ARBA00022737"/>
    </source>
</evidence>
<dbReference type="Pfam" id="PF03123">
    <property type="entry name" value="CAT_RBD"/>
    <property type="match status" value="1"/>
</dbReference>
<dbReference type="InterPro" id="IPR050661">
    <property type="entry name" value="BglG_antiterminators"/>
</dbReference>
<proteinExistence type="inferred from homology"/>
<dbReference type="Gene3D" id="2.30.24.10">
    <property type="entry name" value="CAT RNA-binding domain"/>
    <property type="match status" value="1"/>
</dbReference>
<dbReference type="SUPFAM" id="SSF63520">
    <property type="entry name" value="PTS-regulatory domain, PRD"/>
    <property type="match status" value="2"/>
</dbReference>
<accession>A0ABX3HIB7</accession>
<dbReference type="RefSeq" id="WP_076110352.1">
    <property type="nucleotide sequence ID" value="NZ_MPTB01000010.1"/>
</dbReference>
<evidence type="ECO:0000256" key="2">
    <source>
        <dbReference type="ARBA" id="ARBA00022884"/>
    </source>
</evidence>
<dbReference type="SUPFAM" id="SSF50151">
    <property type="entry name" value="SacY-like RNA-binding domain"/>
    <property type="match status" value="1"/>
</dbReference>
<protein>
    <submittedName>
        <fullName evidence="8">Levansucrase</fullName>
    </submittedName>
</protein>
<dbReference type="Proteomes" id="UP000187412">
    <property type="component" value="Unassembled WGS sequence"/>
</dbReference>
<evidence type="ECO:0000256" key="4">
    <source>
        <dbReference type="ARBA" id="ARBA00023159"/>
    </source>
</evidence>
<dbReference type="PROSITE" id="PS51372">
    <property type="entry name" value="PRD_2"/>
    <property type="match status" value="2"/>
</dbReference>
<name>A0ABX3HIB7_PAEBO</name>
<comment type="similarity">
    <text evidence="6">Belongs to the transcriptional antiterminator BglG family.</text>
</comment>
<keyword evidence="1" id="KW-0677">Repeat</keyword>
<dbReference type="InterPro" id="IPR036650">
    <property type="entry name" value="CAT_RNA-bd_dom_sf"/>
</dbReference>
<dbReference type="InterPro" id="IPR036634">
    <property type="entry name" value="PRD_sf"/>
</dbReference>
<evidence type="ECO:0000256" key="3">
    <source>
        <dbReference type="ARBA" id="ARBA00023015"/>
    </source>
</evidence>
<dbReference type="Pfam" id="PF00874">
    <property type="entry name" value="PRD"/>
    <property type="match status" value="2"/>
</dbReference>
<dbReference type="EMBL" id="MPTB01000010">
    <property type="protein sequence ID" value="OMD49109.1"/>
    <property type="molecule type" value="Genomic_DNA"/>
</dbReference>
<keyword evidence="9" id="KW-1185">Reference proteome</keyword>
<dbReference type="InterPro" id="IPR011608">
    <property type="entry name" value="PRD"/>
</dbReference>
<dbReference type="Gene3D" id="1.10.1790.10">
    <property type="entry name" value="PRD domain"/>
    <property type="match status" value="2"/>
</dbReference>
<dbReference type="PANTHER" id="PTHR30185">
    <property type="entry name" value="CRYPTIC BETA-GLUCOSIDE BGL OPERON ANTITERMINATOR"/>
    <property type="match status" value="1"/>
</dbReference>
<dbReference type="InterPro" id="IPR004341">
    <property type="entry name" value="CAT_RNA-bd_dom"/>
</dbReference>
<keyword evidence="3" id="KW-0805">Transcription regulation</keyword>
<dbReference type="SMART" id="SM01061">
    <property type="entry name" value="CAT_RBD"/>
    <property type="match status" value="1"/>
</dbReference>
<evidence type="ECO:0000313" key="9">
    <source>
        <dbReference type="Proteomes" id="UP000187412"/>
    </source>
</evidence>
<feature type="domain" description="PRD" evidence="7">
    <location>
        <begin position="64"/>
        <end position="169"/>
    </location>
</feature>
<feature type="domain" description="PRD" evidence="7">
    <location>
        <begin position="170"/>
        <end position="280"/>
    </location>
</feature>
<keyword evidence="2" id="KW-0694">RNA-binding</keyword>
<evidence type="ECO:0000313" key="8">
    <source>
        <dbReference type="EMBL" id="OMD49109.1"/>
    </source>
</evidence>
<dbReference type="InterPro" id="IPR001550">
    <property type="entry name" value="Transcrpt_antitermin_CS"/>
</dbReference>
<organism evidence="8 9">
    <name type="scientific">Paenibacillus borealis</name>
    <dbReference type="NCBI Taxonomy" id="160799"/>
    <lineage>
        <taxon>Bacteria</taxon>
        <taxon>Bacillati</taxon>
        <taxon>Bacillota</taxon>
        <taxon>Bacilli</taxon>
        <taxon>Bacillales</taxon>
        <taxon>Paenibacillaceae</taxon>
        <taxon>Paenibacillus</taxon>
    </lineage>
</organism>
<dbReference type="PANTHER" id="PTHR30185:SF15">
    <property type="entry name" value="CRYPTIC BETA-GLUCOSIDE BGL OPERON ANTITERMINATOR"/>
    <property type="match status" value="1"/>
</dbReference>
<evidence type="ECO:0000256" key="5">
    <source>
        <dbReference type="ARBA" id="ARBA00023163"/>
    </source>
</evidence>